<comment type="caution">
    <text evidence="1">The sequence shown here is derived from an EMBL/GenBank/DDBJ whole genome shotgun (WGS) entry which is preliminary data.</text>
</comment>
<reference evidence="1 2" key="2">
    <citation type="submission" date="2014-09" db="EMBL/GenBank/DDBJ databases">
        <authorList>
            <consortium name="NBRP consortium"/>
            <person name="Sawabe T."/>
            <person name="Meirelles P."/>
            <person name="Nakanishi M."/>
            <person name="Sayaka M."/>
            <person name="Hattori M."/>
            <person name="Ohkuma M."/>
        </authorList>
    </citation>
    <scope>NUCLEOTIDE SEQUENCE [LARGE SCALE GENOMIC DNA]</scope>
    <source>
        <strain evidence="2">JCM19235</strain>
    </source>
</reference>
<gene>
    <name evidence="1" type="ORF">JCM19235_6868</name>
</gene>
<evidence type="ECO:0000313" key="2">
    <source>
        <dbReference type="Proteomes" id="UP000029228"/>
    </source>
</evidence>
<keyword evidence="2" id="KW-1185">Reference proteome</keyword>
<organism evidence="1 2">
    <name type="scientific">Vibrio maritimus</name>
    <dbReference type="NCBI Taxonomy" id="990268"/>
    <lineage>
        <taxon>Bacteria</taxon>
        <taxon>Pseudomonadati</taxon>
        <taxon>Pseudomonadota</taxon>
        <taxon>Gammaproteobacteria</taxon>
        <taxon>Vibrionales</taxon>
        <taxon>Vibrionaceae</taxon>
        <taxon>Vibrio</taxon>
    </lineage>
</organism>
<dbReference type="EMBL" id="BBMR01000002">
    <property type="protein sequence ID" value="GAL18315.1"/>
    <property type="molecule type" value="Genomic_DNA"/>
</dbReference>
<accession>A0A090RSB8</accession>
<evidence type="ECO:0000313" key="1">
    <source>
        <dbReference type="EMBL" id="GAL18315.1"/>
    </source>
</evidence>
<name>A0A090RSB8_9VIBR</name>
<proteinExistence type="predicted"/>
<reference evidence="1 2" key="1">
    <citation type="submission" date="2014-09" db="EMBL/GenBank/DDBJ databases">
        <title>Vibrio maritimus JCM 19235. (C45) whole genome shotgun sequence.</title>
        <authorList>
            <person name="Sawabe T."/>
            <person name="Meirelles P."/>
            <person name="Nakanishi M."/>
            <person name="Sayaka M."/>
            <person name="Hattori M."/>
            <person name="Ohkuma M."/>
        </authorList>
    </citation>
    <scope>NUCLEOTIDE SEQUENCE [LARGE SCALE GENOMIC DNA]</scope>
    <source>
        <strain evidence="2">JCM19235</strain>
    </source>
</reference>
<protein>
    <submittedName>
        <fullName evidence="1">Uncharacterized protein</fullName>
    </submittedName>
</protein>
<dbReference type="AlphaFoldDB" id="A0A090RSB8"/>
<dbReference type="STRING" id="990268.JCM19235_6868"/>
<sequence length="47" mass="4915">MGASTKFFSVLVPVITITSDRESLSLAAVVLIGKESEAAIAIKTGEY</sequence>
<dbReference type="Proteomes" id="UP000029228">
    <property type="component" value="Unassembled WGS sequence"/>
</dbReference>